<reference evidence="1 2" key="1">
    <citation type="submission" date="2016-06" db="EMBL/GenBank/DDBJ databases">
        <authorList>
            <person name="Kjaerup R.B."/>
            <person name="Dalgaard T.S."/>
            <person name="Juul-Madsen H.R."/>
        </authorList>
    </citation>
    <scope>NUCLEOTIDE SEQUENCE [LARGE SCALE GENOMIC DNA]</scope>
    <source>
        <strain evidence="1 2">ACS1953</strain>
    </source>
</reference>
<name>A0A1A1YEV6_9MYCO</name>
<sequence length="121" mass="13906">MPIRPENRDRYPADWPAISQRIRFDRAQGRCECYGECRRGSHAGRCPNVHGQPAYGTGSKVVLTVAHLNHTPEDCSEDNLRAMCQGCHLHYDIEHHKRTAARTRREDLEAHMDPLFDVREG</sequence>
<comment type="caution">
    <text evidence="1">The sequence shown here is derived from an EMBL/GenBank/DDBJ whole genome shotgun (WGS) entry which is preliminary data.</text>
</comment>
<gene>
    <name evidence="1" type="ORF">A5726_29930</name>
</gene>
<evidence type="ECO:0000313" key="2">
    <source>
        <dbReference type="Proteomes" id="UP000093779"/>
    </source>
</evidence>
<dbReference type="EMBL" id="LZHX01000004">
    <property type="protein sequence ID" value="OBF29852.1"/>
    <property type="molecule type" value="Genomic_DNA"/>
</dbReference>
<evidence type="ECO:0000313" key="1">
    <source>
        <dbReference type="EMBL" id="OBF29852.1"/>
    </source>
</evidence>
<dbReference type="AlphaFoldDB" id="A0A1A1YEV6"/>
<proteinExistence type="predicted"/>
<dbReference type="Proteomes" id="UP000093779">
    <property type="component" value="Unassembled WGS sequence"/>
</dbReference>
<protein>
    <recommendedName>
        <fullName evidence="3">HNH endonuclease</fullName>
    </recommendedName>
</protein>
<accession>A0A1A1YEV6</accession>
<organism evidence="1 2">
    <name type="scientific">Mycolicibacterium conceptionense</name>
    <dbReference type="NCBI Taxonomy" id="451644"/>
    <lineage>
        <taxon>Bacteria</taxon>
        <taxon>Bacillati</taxon>
        <taxon>Actinomycetota</taxon>
        <taxon>Actinomycetes</taxon>
        <taxon>Mycobacteriales</taxon>
        <taxon>Mycobacteriaceae</taxon>
        <taxon>Mycolicibacterium</taxon>
    </lineage>
</organism>
<dbReference type="RefSeq" id="WP_064894110.1">
    <property type="nucleotide sequence ID" value="NZ_LZHX01000004.1"/>
</dbReference>
<evidence type="ECO:0008006" key="3">
    <source>
        <dbReference type="Google" id="ProtNLM"/>
    </source>
</evidence>